<feature type="transmembrane region" description="Helical" evidence="1">
    <location>
        <begin position="12"/>
        <end position="33"/>
    </location>
</feature>
<name>A0A9X6NIV6_HYPEX</name>
<evidence type="ECO:0000313" key="3">
    <source>
        <dbReference type="Proteomes" id="UP000192578"/>
    </source>
</evidence>
<reference evidence="3" key="1">
    <citation type="submission" date="2017-01" db="EMBL/GenBank/DDBJ databases">
        <title>Comparative genomics of anhydrobiosis in the tardigrade Hypsibius dujardini.</title>
        <authorList>
            <person name="Yoshida Y."/>
            <person name="Koutsovoulos G."/>
            <person name="Laetsch D."/>
            <person name="Stevens L."/>
            <person name="Kumar S."/>
            <person name="Horikawa D."/>
            <person name="Ishino K."/>
            <person name="Komine S."/>
            <person name="Tomita M."/>
            <person name="Blaxter M."/>
            <person name="Arakawa K."/>
        </authorList>
    </citation>
    <scope>NUCLEOTIDE SEQUENCE [LARGE SCALE GENOMIC DNA]</scope>
    <source>
        <strain evidence="3">Z151</strain>
    </source>
</reference>
<sequence length="91" mass="10443">MELVDEISKTFQVIFILSYVMDFLNVIGSSAFFLNANMVTSYWSYIYYTATFCMFGLYATALAYPLIQVVEKPTTKHGSSKEISKRLRQLS</sequence>
<feature type="transmembrane region" description="Helical" evidence="1">
    <location>
        <begin position="45"/>
        <end position="67"/>
    </location>
</feature>
<evidence type="ECO:0000313" key="2">
    <source>
        <dbReference type="EMBL" id="OWA54820.1"/>
    </source>
</evidence>
<dbReference type="AlphaFoldDB" id="A0A9X6NIV6"/>
<dbReference type="OrthoDB" id="10669851at2759"/>
<keyword evidence="1" id="KW-0812">Transmembrane</keyword>
<proteinExistence type="predicted"/>
<protein>
    <submittedName>
        <fullName evidence="2">Uncharacterized protein</fullName>
    </submittedName>
</protein>
<comment type="caution">
    <text evidence="2">The sequence shown here is derived from an EMBL/GenBank/DDBJ whole genome shotgun (WGS) entry which is preliminary data.</text>
</comment>
<gene>
    <name evidence="2" type="ORF">BV898_19214</name>
</gene>
<dbReference type="EMBL" id="MTYJ01000466">
    <property type="protein sequence ID" value="OWA54820.1"/>
    <property type="molecule type" value="Genomic_DNA"/>
</dbReference>
<dbReference type="Proteomes" id="UP000192578">
    <property type="component" value="Unassembled WGS sequence"/>
</dbReference>
<keyword evidence="3" id="KW-1185">Reference proteome</keyword>
<evidence type="ECO:0000256" key="1">
    <source>
        <dbReference type="SAM" id="Phobius"/>
    </source>
</evidence>
<keyword evidence="1" id="KW-0472">Membrane</keyword>
<keyword evidence="1" id="KW-1133">Transmembrane helix</keyword>
<organism evidence="2 3">
    <name type="scientific">Hypsibius exemplaris</name>
    <name type="common">Freshwater tardigrade</name>
    <dbReference type="NCBI Taxonomy" id="2072580"/>
    <lineage>
        <taxon>Eukaryota</taxon>
        <taxon>Metazoa</taxon>
        <taxon>Ecdysozoa</taxon>
        <taxon>Tardigrada</taxon>
        <taxon>Eutardigrada</taxon>
        <taxon>Parachela</taxon>
        <taxon>Hypsibioidea</taxon>
        <taxon>Hypsibiidae</taxon>
        <taxon>Hypsibius</taxon>
    </lineage>
</organism>
<accession>A0A9X6NIV6</accession>